<dbReference type="EMBL" id="OZ019893">
    <property type="protein sequence ID" value="CAK9192575.1"/>
    <property type="molecule type" value="Genomic_DNA"/>
</dbReference>
<evidence type="ECO:0000313" key="2">
    <source>
        <dbReference type="Proteomes" id="UP001497512"/>
    </source>
</evidence>
<name>A0ABP0TCQ4_9BRYO</name>
<protein>
    <submittedName>
        <fullName evidence="1">Uncharacterized protein</fullName>
    </submittedName>
</protein>
<keyword evidence="2" id="KW-1185">Reference proteome</keyword>
<dbReference type="Proteomes" id="UP001497512">
    <property type="component" value="Chromosome 1"/>
</dbReference>
<accession>A0ABP0TCQ4</accession>
<gene>
    <name evidence="1" type="ORF">CSSPTR1EN2_LOCUS1959</name>
</gene>
<evidence type="ECO:0000313" key="1">
    <source>
        <dbReference type="EMBL" id="CAK9192575.1"/>
    </source>
</evidence>
<organism evidence="1 2">
    <name type="scientific">Sphagnum troendelagicum</name>
    <dbReference type="NCBI Taxonomy" id="128251"/>
    <lineage>
        <taxon>Eukaryota</taxon>
        <taxon>Viridiplantae</taxon>
        <taxon>Streptophyta</taxon>
        <taxon>Embryophyta</taxon>
        <taxon>Bryophyta</taxon>
        <taxon>Sphagnophytina</taxon>
        <taxon>Sphagnopsida</taxon>
        <taxon>Sphagnales</taxon>
        <taxon>Sphagnaceae</taxon>
        <taxon>Sphagnum</taxon>
    </lineage>
</organism>
<proteinExistence type="predicted"/>
<sequence length="81" mass="8236">MAINNNGAGGVQELHVISMQQPGGSFQRPAANDHSAVNLAAVARAPADGDSLWVTVTDINSGRMVNLSPSSASAHEIGKGI</sequence>
<reference evidence="1 2" key="1">
    <citation type="submission" date="2024-02" db="EMBL/GenBank/DDBJ databases">
        <authorList>
            <consortium name="ELIXIR-Norway"/>
            <consortium name="Elixir Norway"/>
        </authorList>
    </citation>
    <scope>NUCLEOTIDE SEQUENCE [LARGE SCALE GENOMIC DNA]</scope>
</reference>